<keyword evidence="2" id="KW-0238">DNA-binding</keyword>
<dbReference type="InterPro" id="IPR050707">
    <property type="entry name" value="HTH_MetabolicPath_Reg"/>
</dbReference>
<dbReference type="Gene3D" id="1.10.10.10">
    <property type="entry name" value="Winged helix-like DNA-binding domain superfamily/Winged helix DNA-binding domain"/>
    <property type="match status" value="1"/>
</dbReference>
<dbReference type="InterPro" id="IPR005471">
    <property type="entry name" value="Tscrpt_reg_IclR_N"/>
</dbReference>
<dbReference type="InterPro" id="IPR036390">
    <property type="entry name" value="WH_DNA-bd_sf"/>
</dbReference>
<dbReference type="GO" id="GO:0045892">
    <property type="term" value="P:negative regulation of DNA-templated transcription"/>
    <property type="evidence" value="ECO:0007669"/>
    <property type="project" value="TreeGrafter"/>
</dbReference>
<reference evidence="6" key="2">
    <citation type="journal article" date="2021" name="PeerJ">
        <title>Extensive microbial diversity within the chicken gut microbiome revealed by metagenomics and culture.</title>
        <authorList>
            <person name="Gilroy R."/>
            <person name="Ravi A."/>
            <person name="Getino M."/>
            <person name="Pursley I."/>
            <person name="Horton D.L."/>
            <person name="Alikhan N.F."/>
            <person name="Baker D."/>
            <person name="Gharbi K."/>
            <person name="Hall N."/>
            <person name="Watson M."/>
            <person name="Adriaenssens E.M."/>
            <person name="Foster-Nyarko E."/>
            <person name="Jarju S."/>
            <person name="Secka A."/>
            <person name="Antonio M."/>
            <person name="Oren A."/>
            <person name="Chaudhuri R.R."/>
            <person name="La Ragione R."/>
            <person name="Hildebrand F."/>
            <person name="Pallen M.J."/>
        </authorList>
    </citation>
    <scope>NUCLEOTIDE SEQUENCE</scope>
    <source>
        <strain evidence="6">ChiBcolR7-354</strain>
    </source>
</reference>
<feature type="domain" description="HTH iclR-type" evidence="4">
    <location>
        <begin position="12"/>
        <end position="74"/>
    </location>
</feature>
<keyword evidence="3" id="KW-0804">Transcription</keyword>
<dbReference type="InterPro" id="IPR011991">
    <property type="entry name" value="ArsR-like_HTH"/>
</dbReference>
<reference evidence="6" key="1">
    <citation type="submission" date="2020-10" db="EMBL/GenBank/DDBJ databases">
        <authorList>
            <person name="Gilroy R."/>
        </authorList>
    </citation>
    <scope>NUCLEOTIDE SEQUENCE</scope>
    <source>
        <strain evidence="6">ChiBcolR7-354</strain>
    </source>
</reference>
<name>A0A9D0ZEP6_9FIRM</name>
<dbReference type="SMART" id="SM00346">
    <property type="entry name" value="HTH_ICLR"/>
    <property type="match status" value="1"/>
</dbReference>
<evidence type="ECO:0000313" key="7">
    <source>
        <dbReference type="Proteomes" id="UP000824262"/>
    </source>
</evidence>
<dbReference type="PROSITE" id="PS51077">
    <property type="entry name" value="HTH_ICLR"/>
    <property type="match status" value="1"/>
</dbReference>
<dbReference type="Proteomes" id="UP000824262">
    <property type="component" value="Unassembled WGS sequence"/>
</dbReference>
<dbReference type="PANTHER" id="PTHR30136">
    <property type="entry name" value="HELIX-TURN-HELIX TRANSCRIPTIONAL REGULATOR, ICLR FAMILY"/>
    <property type="match status" value="1"/>
</dbReference>
<dbReference type="InterPro" id="IPR014757">
    <property type="entry name" value="Tscrpt_reg_IclR_C"/>
</dbReference>
<protein>
    <submittedName>
        <fullName evidence="6">IclR family transcriptional regulator</fullName>
    </submittedName>
</protein>
<dbReference type="Gene3D" id="3.30.450.40">
    <property type="match status" value="1"/>
</dbReference>
<dbReference type="Pfam" id="PF01614">
    <property type="entry name" value="IclR_C"/>
    <property type="match status" value="1"/>
</dbReference>
<dbReference type="PROSITE" id="PS51078">
    <property type="entry name" value="ICLR_ED"/>
    <property type="match status" value="1"/>
</dbReference>
<evidence type="ECO:0000256" key="3">
    <source>
        <dbReference type="ARBA" id="ARBA00023163"/>
    </source>
</evidence>
<dbReference type="AlphaFoldDB" id="A0A9D0ZEP6"/>
<dbReference type="InterPro" id="IPR036388">
    <property type="entry name" value="WH-like_DNA-bd_sf"/>
</dbReference>
<dbReference type="PANTHER" id="PTHR30136:SF35">
    <property type="entry name" value="HTH-TYPE TRANSCRIPTIONAL REGULATOR RV1719"/>
    <property type="match status" value="1"/>
</dbReference>
<evidence type="ECO:0000256" key="2">
    <source>
        <dbReference type="ARBA" id="ARBA00023125"/>
    </source>
</evidence>
<dbReference type="EMBL" id="DVGA01000024">
    <property type="protein sequence ID" value="HIQ77984.1"/>
    <property type="molecule type" value="Genomic_DNA"/>
</dbReference>
<dbReference type="SUPFAM" id="SSF55781">
    <property type="entry name" value="GAF domain-like"/>
    <property type="match status" value="1"/>
</dbReference>
<dbReference type="CDD" id="cd00090">
    <property type="entry name" value="HTH_ARSR"/>
    <property type="match status" value="1"/>
</dbReference>
<evidence type="ECO:0000313" key="6">
    <source>
        <dbReference type="EMBL" id="HIQ77984.1"/>
    </source>
</evidence>
<dbReference type="InterPro" id="IPR029016">
    <property type="entry name" value="GAF-like_dom_sf"/>
</dbReference>
<proteinExistence type="predicted"/>
<feature type="domain" description="IclR-ED" evidence="5">
    <location>
        <begin position="75"/>
        <end position="259"/>
    </location>
</feature>
<dbReference type="SUPFAM" id="SSF46785">
    <property type="entry name" value="Winged helix' DNA-binding domain"/>
    <property type="match status" value="1"/>
</dbReference>
<keyword evidence="1" id="KW-0805">Transcription regulation</keyword>
<sequence>MNSNYSNGNMTNQSTEKAFAVLEFLVAQRHPLKLLEIAKQMGMNASTVSRYISALVNCGYVEQDESNLRYSATTKICELANKLMSTFQLVPFAHPYVQRLSEYFSETACLVVERNSAALYVDIVVSASKSLINIQRVGNSAPLYCTAAGKMFLSQYSEEQFDRYISTHKLAGLTENTITARDKLLEEVRRIRETGYSIDNEEIESGLRCVSVPVRDRNGFILACLSITGPAARLTAETVEEKKDWMLKLSGELSERLVQIGYLSYFNY</sequence>
<dbReference type="Pfam" id="PF09339">
    <property type="entry name" value="HTH_IclR"/>
    <property type="match status" value="1"/>
</dbReference>
<gene>
    <name evidence="6" type="ORF">IAB77_01840</name>
</gene>
<dbReference type="GO" id="GO:0003677">
    <property type="term" value="F:DNA binding"/>
    <property type="evidence" value="ECO:0007669"/>
    <property type="project" value="UniProtKB-KW"/>
</dbReference>
<organism evidence="6 7">
    <name type="scientific">Candidatus Scatomorpha intestinavium</name>
    <dbReference type="NCBI Taxonomy" id="2840922"/>
    <lineage>
        <taxon>Bacteria</taxon>
        <taxon>Bacillati</taxon>
        <taxon>Bacillota</taxon>
        <taxon>Clostridia</taxon>
        <taxon>Eubacteriales</taxon>
        <taxon>Candidatus Scatomorpha</taxon>
    </lineage>
</organism>
<comment type="caution">
    <text evidence="6">The sequence shown here is derived from an EMBL/GenBank/DDBJ whole genome shotgun (WGS) entry which is preliminary data.</text>
</comment>
<dbReference type="GO" id="GO:0003700">
    <property type="term" value="F:DNA-binding transcription factor activity"/>
    <property type="evidence" value="ECO:0007669"/>
    <property type="project" value="TreeGrafter"/>
</dbReference>
<accession>A0A9D0ZEP6</accession>
<evidence type="ECO:0000259" key="4">
    <source>
        <dbReference type="PROSITE" id="PS51077"/>
    </source>
</evidence>
<evidence type="ECO:0000259" key="5">
    <source>
        <dbReference type="PROSITE" id="PS51078"/>
    </source>
</evidence>
<evidence type="ECO:0000256" key="1">
    <source>
        <dbReference type="ARBA" id="ARBA00023015"/>
    </source>
</evidence>